<accession>A0A086LIX3</accession>
<name>A0A086LIX3_TOXGO</name>
<reference evidence="1 2" key="1">
    <citation type="submission" date="2014-05" db="EMBL/GenBank/DDBJ databases">
        <authorList>
            <person name="Sibley D."/>
            <person name="Venepally P."/>
            <person name="Karamycheva S."/>
            <person name="Hadjithomas M."/>
            <person name="Khan A."/>
            <person name="Brunk B."/>
            <person name="Roos D."/>
            <person name="Caler E."/>
            <person name="Lorenzi H."/>
        </authorList>
    </citation>
    <scope>NUCLEOTIDE SEQUENCE [LARGE SCALE GENOMIC DNA]</scope>
    <source>
        <strain evidence="1 2">RUB</strain>
    </source>
</reference>
<proteinExistence type="predicted"/>
<organism evidence="1 2">
    <name type="scientific">Toxoplasma gondii RUB</name>
    <dbReference type="NCBI Taxonomy" id="935652"/>
    <lineage>
        <taxon>Eukaryota</taxon>
        <taxon>Sar</taxon>
        <taxon>Alveolata</taxon>
        <taxon>Apicomplexa</taxon>
        <taxon>Conoidasida</taxon>
        <taxon>Coccidia</taxon>
        <taxon>Eucoccidiorida</taxon>
        <taxon>Eimeriorina</taxon>
        <taxon>Sarcocystidae</taxon>
        <taxon>Toxoplasma</taxon>
    </lineage>
</organism>
<dbReference type="AlphaFoldDB" id="A0A086LIX3"/>
<dbReference type="Proteomes" id="UP000028834">
    <property type="component" value="Unassembled WGS sequence"/>
</dbReference>
<evidence type="ECO:0000313" key="2">
    <source>
        <dbReference type="Proteomes" id="UP000028834"/>
    </source>
</evidence>
<sequence>MHTTHTRTHAYVGMCELRKQGDGEGREEEAERSLWMAISSREFFLSSSFFKFSYASNRRVCDVHWAKDFSPFFEDASPLKQREGMLLEKEKVLQLQMIFCEWK</sequence>
<dbReference type="EMBL" id="AFYV02003181">
    <property type="protein sequence ID" value="KFG56591.1"/>
    <property type="molecule type" value="Genomic_DNA"/>
</dbReference>
<gene>
    <name evidence="1" type="ORF">TGRUB_434240</name>
</gene>
<protein>
    <submittedName>
        <fullName evidence="1">Uncharacterized protein</fullName>
    </submittedName>
</protein>
<comment type="caution">
    <text evidence="1">The sequence shown here is derived from an EMBL/GenBank/DDBJ whole genome shotgun (WGS) entry which is preliminary data.</text>
</comment>
<evidence type="ECO:0000313" key="1">
    <source>
        <dbReference type="EMBL" id="KFG56591.1"/>
    </source>
</evidence>
<dbReference type="VEuPathDB" id="ToxoDB:TGRUB_434240"/>